<dbReference type="Gene3D" id="3.30.1380.10">
    <property type="match status" value="1"/>
</dbReference>
<dbReference type="OrthoDB" id="9792074at2"/>
<sequence length="341" mass="37591">MDKIKMSAVACTLALLLTGCGSFDERDAVNGSSVQAKDETKVPLIVVETRVQETEDMGGDVPKEEVVPSQTEAPVLDSPMTESESSNGGTIVLGGESPRSGQTLTQMNIQEETPYSNNQPVGNDVLPQSVDNVTNESQYTQEPADTENTQTNENGEQVSANGYKIENINGVTYVGGILIANKSYNLPQNYGSGINPDAQMAFNEMQAAAWNDGINLFIVSGYRSYWYQDQLYWGYVSTRGSQDEVDRFSARAGFSEHQTGLAMDLNSASRSFEGTAEAQWIEQHCADYGFIIRYPNGKEDITGFMYEPWHVRYLGKDLARQVTDSGLCLEEFLGINSYYQQ</sequence>
<accession>A0A1H7L1A3</accession>
<dbReference type="InterPro" id="IPR058193">
    <property type="entry name" value="VanY/YodJ_core_dom"/>
</dbReference>
<keyword evidence="3" id="KW-0645">Protease</keyword>
<keyword evidence="3" id="KW-0378">Hydrolase</keyword>
<dbReference type="PANTHER" id="PTHR34385">
    <property type="entry name" value="D-ALANYL-D-ALANINE CARBOXYPEPTIDASE"/>
    <property type="match status" value="1"/>
</dbReference>
<organism evidence="3 4">
    <name type="scientific">Ruminococcus albus</name>
    <dbReference type="NCBI Taxonomy" id="1264"/>
    <lineage>
        <taxon>Bacteria</taxon>
        <taxon>Bacillati</taxon>
        <taxon>Bacillota</taxon>
        <taxon>Clostridia</taxon>
        <taxon>Eubacteriales</taxon>
        <taxon>Oscillospiraceae</taxon>
        <taxon>Ruminococcus</taxon>
    </lineage>
</organism>
<evidence type="ECO:0000256" key="1">
    <source>
        <dbReference type="SAM" id="MobiDB-lite"/>
    </source>
</evidence>
<dbReference type="SUPFAM" id="SSF55166">
    <property type="entry name" value="Hedgehog/DD-peptidase"/>
    <property type="match status" value="1"/>
</dbReference>
<evidence type="ECO:0000313" key="3">
    <source>
        <dbReference type="EMBL" id="SEK92570.1"/>
    </source>
</evidence>
<dbReference type="GO" id="GO:0006508">
    <property type="term" value="P:proteolysis"/>
    <property type="evidence" value="ECO:0007669"/>
    <property type="project" value="InterPro"/>
</dbReference>
<dbReference type="Pfam" id="PF02557">
    <property type="entry name" value="VanY"/>
    <property type="match status" value="1"/>
</dbReference>
<dbReference type="PANTHER" id="PTHR34385:SF1">
    <property type="entry name" value="PEPTIDOGLYCAN L-ALANYL-D-GLUTAMATE ENDOPEPTIDASE CWLK"/>
    <property type="match status" value="1"/>
</dbReference>
<dbReference type="InterPro" id="IPR052179">
    <property type="entry name" value="DD-CPase-like"/>
</dbReference>
<reference evidence="3 4" key="1">
    <citation type="submission" date="2016-10" db="EMBL/GenBank/DDBJ databases">
        <authorList>
            <person name="de Groot N.N."/>
        </authorList>
    </citation>
    <scope>NUCLEOTIDE SEQUENCE [LARGE SCALE GENOMIC DNA]</scope>
    <source>
        <strain evidence="3 4">KH2T6</strain>
    </source>
</reference>
<dbReference type="RefSeq" id="WP_081350509.1">
    <property type="nucleotide sequence ID" value="NZ_FOAT01000008.1"/>
</dbReference>
<dbReference type="GO" id="GO:0004180">
    <property type="term" value="F:carboxypeptidase activity"/>
    <property type="evidence" value="ECO:0007669"/>
    <property type="project" value="UniProtKB-KW"/>
</dbReference>
<name>A0A1H7L1A3_RUMAL</name>
<dbReference type="InterPro" id="IPR009045">
    <property type="entry name" value="Zn_M74/Hedgehog-like"/>
</dbReference>
<feature type="compositionally biased region" description="Polar residues" evidence="1">
    <location>
        <begin position="80"/>
        <end position="89"/>
    </location>
</feature>
<keyword evidence="3" id="KW-0121">Carboxypeptidase</keyword>
<dbReference type="Proteomes" id="UP000186015">
    <property type="component" value="Unassembled WGS sequence"/>
</dbReference>
<feature type="region of interest" description="Disordered" evidence="1">
    <location>
        <begin position="54"/>
        <end position="101"/>
    </location>
</feature>
<protein>
    <submittedName>
        <fullName evidence="3">D-alanyl-D-alanine carboxypeptidase</fullName>
    </submittedName>
</protein>
<evidence type="ECO:0000259" key="2">
    <source>
        <dbReference type="Pfam" id="PF02557"/>
    </source>
</evidence>
<evidence type="ECO:0000313" key="4">
    <source>
        <dbReference type="Proteomes" id="UP000186015"/>
    </source>
</evidence>
<dbReference type="CDD" id="cd14852">
    <property type="entry name" value="LD-carboxypeptidase"/>
    <property type="match status" value="1"/>
</dbReference>
<dbReference type="AlphaFoldDB" id="A0A1H7L1A3"/>
<feature type="domain" description="D-alanyl-D-alanine carboxypeptidase-like core" evidence="2">
    <location>
        <begin position="194"/>
        <end position="316"/>
    </location>
</feature>
<gene>
    <name evidence="3" type="ORF">SAMN05216469_1086</name>
</gene>
<dbReference type="EMBL" id="FOAT01000008">
    <property type="protein sequence ID" value="SEK92570.1"/>
    <property type="molecule type" value="Genomic_DNA"/>
</dbReference>
<proteinExistence type="predicted"/>
<dbReference type="PROSITE" id="PS51257">
    <property type="entry name" value="PROKAR_LIPOPROTEIN"/>
    <property type="match status" value="1"/>
</dbReference>
<dbReference type="InterPro" id="IPR003709">
    <property type="entry name" value="VanY-like_core_dom"/>
</dbReference>